<feature type="compositionally biased region" description="Basic and acidic residues" evidence="1">
    <location>
        <begin position="49"/>
        <end position="68"/>
    </location>
</feature>
<organism evidence="2 3">
    <name type="scientific">Panagrolaimus davidi</name>
    <dbReference type="NCBI Taxonomy" id="227884"/>
    <lineage>
        <taxon>Eukaryota</taxon>
        <taxon>Metazoa</taxon>
        <taxon>Ecdysozoa</taxon>
        <taxon>Nematoda</taxon>
        <taxon>Chromadorea</taxon>
        <taxon>Rhabditida</taxon>
        <taxon>Tylenchina</taxon>
        <taxon>Panagrolaimomorpha</taxon>
        <taxon>Panagrolaimoidea</taxon>
        <taxon>Panagrolaimidae</taxon>
        <taxon>Panagrolaimus</taxon>
    </lineage>
</organism>
<reference evidence="3" key="1">
    <citation type="submission" date="2022-11" db="UniProtKB">
        <authorList>
            <consortium name="WormBaseParasite"/>
        </authorList>
    </citation>
    <scope>IDENTIFICATION</scope>
</reference>
<dbReference type="WBParaSite" id="PDA_v2.g11746.t1">
    <property type="protein sequence ID" value="PDA_v2.g11746.t1"/>
    <property type="gene ID" value="PDA_v2.g11746"/>
</dbReference>
<evidence type="ECO:0000313" key="3">
    <source>
        <dbReference type="WBParaSite" id="PDA_v2.g11746.t1"/>
    </source>
</evidence>
<feature type="region of interest" description="Disordered" evidence="1">
    <location>
        <begin position="48"/>
        <end position="68"/>
    </location>
</feature>
<proteinExistence type="predicted"/>
<name>A0A914P932_9BILA</name>
<evidence type="ECO:0000313" key="2">
    <source>
        <dbReference type="Proteomes" id="UP000887578"/>
    </source>
</evidence>
<dbReference type="Proteomes" id="UP000887578">
    <property type="component" value="Unplaced"/>
</dbReference>
<protein>
    <submittedName>
        <fullName evidence="3">Uncharacterized protein</fullName>
    </submittedName>
</protein>
<evidence type="ECO:0000256" key="1">
    <source>
        <dbReference type="SAM" id="MobiDB-lite"/>
    </source>
</evidence>
<keyword evidence="2" id="KW-1185">Reference proteome</keyword>
<sequence length="68" mass="7716">MSDLRVIPRQNVSDEDYADYGKRNVPSIDKKLNKVHFAGNIGKKVSAADNEKTGKKQKRWNESEICGH</sequence>
<accession>A0A914P932</accession>
<dbReference type="AlphaFoldDB" id="A0A914P932"/>